<dbReference type="SUPFAM" id="SSF53850">
    <property type="entry name" value="Periplasmic binding protein-like II"/>
    <property type="match status" value="1"/>
</dbReference>
<evidence type="ECO:0000256" key="2">
    <source>
        <dbReference type="ARBA" id="ARBA00022448"/>
    </source>
</evidence>
<evidence type="ECO:0000256" key="11">
    <source>
        <dbReference type="ARBA" id="ARBA00023180"/>
    </source>
</evidence>
<feature type="domain" description="Ionotropic glutamate receptor C-terminal" evidence="18">
    <location>
        <begin position="483"/>
        <end position="902"/>
    </location>
</feature>
<evidence type="ECO:0000313" key="20">
    <source>
        <dbReference type="EMBL" id="JAA62374.1"/>
    </source>
</evidence>
<accession>L7MGR1</accession>
<keyword evidence="5" id="KW-0732">Signal</keyword>
<reference evidence="20" key="2">
    <citation type="journal article" date="2015" name="J. Proteomics">
        <title>Sexual differences in the sialomes of the zebra tick, Rhipicephalus pulchellus.</title>
        <authorList>
            <person name="Tan A.W."/>
            <person name="Francischetti I.M."/>
            <person name="Slovak M."/>
            <person name="Kini R.M."/>
            <person name="Ribeiro J.M."/>
        </authorList>
    </citation>
    <scope>NUCLEOTIDE SEQUENCE</scope>
    <source>
        <tissue evidence="20">Salivary gland</tissue>
    </source>
</reference>
<dbReference type="SMART" id="SM00918">
    <property type="entry name" value="Lig_chan-Glu_bd"/>
    <property type="match status" value="1"/>
</dbReference>
<feature type="non-terminal residue" evidence="20">
    <location>
        <position position="1"/>
    </location>
</feature>
<evidence type="ECO:0000256" key="7">
    <source>
        <dbReference type="ARBA" id="ARBA00023018"/>
    </source>
</evidence>
<protein>
    <submittedName>
        <fullName evidence="20">Putative glutamate receptor</fullName>
    </submittedName>
</protein>
<keyword evidence="11" id="KW-0325">Glycoprotein</keyword>
<evidence type="ECO:0000256" key="12">
    <source>
        <dbReference type="ARBA" id="ARBA00023257"/>
    </source>
</evidence>
<dbReference type="AlphaFoldDB" id="L7MGR1"/>
<dbReference type="EMBL" id="GACK01002660">
    <property type="protein sequence ID" value="JAA62374.1"/>
    <property type="molecule type" value="mRNA"/>
</dbReference>
<evidence type="ECO:0000256" key="13">
    <source>
        <dbReference type="ARBA" id="ARBA00023286"/>
    </source>
</evidence>
<evidence type="ECO:0000256" key="15">
    <source>
        <dbReference type="ARBA" id="ARBA00034104"/>
    </source>
</evidence>
<dbReference type="Gene3D" id="3.40.190.10">
    <property type="entry name" value="Periplasmic binding protein-like II"/>
    <property type="match status" value="2"/>
</dbReference>
<evidence type="ECO:0000259" key="19">
    <source>
        <dbReference type="SMART" id="SM00918"/>
    </source>
</evidence>
<evidence type="ECO:0000256" key="8">
    <source>
        <dbReference type="ARBA" id="ARBA00023065"/>
    </source>
</evidence>
<comment type="similarity">
    <text evidence="1">Belongs to the glutamate-gated ion channel (TC 1.A.10.1) family.</text>
</comment>
<keyword evidence="10 20" id="KW-0675">Receptor</keyword>
<proteinExistence type="evidence at transcript level"/>
<dbReference type="FunFam" id="1.10.287.70:FF:000143">
    <property type="entry name" value="Probable glutamate receptor"/>
    <property type="match status" value="1"/>
</dbReference>
<keyword evidence="8" id="KW-0406">Ion transport</keyword>
<dbReference type="SUPFAM" id="SSF53822">
    <property type="entry name" value="Periplasmic binding protein-like I"/>
    <property type="match status" value="1"/>
</dbReference>
<organism evidence="20">
    <name type="scientific">Rhipicephalus pulchellus</name>
    <name type="common">Yellow backed tick</name>
    <name type="synonym">Dermacentor pulchellus</name>
    <dbReference type="NCBI Taxonomy" id="72859"/>
    <lineage>
        <taxon>Eukaryota</taxon>
        <taxon>Metazoa</taxon>
        <taxon>Ecdysozoa</taxon>
        <taxon>Arthropoda</taxon>
        <taxon>Chelicerata</taxon>
        <taxon>Arachnida</taxon>
        <taxon>Acari</taxon>
        <taxon>Parasitiformes</taxon>
        <taxon>Ixodida</taxon>
        <taxon>Ixodoidea</taxon>
        <taxon>Ixodidae</taxon>
        <taxon>Rhipicephalinae</taxon>
        <taxon>Rhipicephalus</taxon>
        <taxon>Rhipicephalus</taxon>
    </lineage>
</organism>
<dbReference type="Pfam" id="PF01094">
    <property type="entry name" value="ANF_receptor"/>
    <property type="match status" value="1"/>
</dbReference>
<evidence type="ECO:0000256" key="4">
    <source>
        <dbReference type="ARBA" id="ARBA00022692"/>
    </source>
</evidence>
<dbReference type="FunFam" id="3.40.190.10:FF:000001">
    <property type="entry name" value="Glutamate receptor ionotropic, kainate 2"/>
    <property type="match status" value="1"/>
</dbReference>
<feature type="transmembrane region" description="Helical" evidence="17">
    <location>
        <begin position="932"/>
        <end position="953"/>
    </location>
</feature>
<dbReference type="Gene3D" id="1.10.287.70">
    <property type="match status" value="1"/>
</dbReference>
<dbReference type="InterPro" id="IPR028082">
    <property type="entry name" value="Peripla_BP_I"/>
</dbReference>
<evidence type="ECO:0000256" key="5">
    <source>
        <dbReference type="ARBA" id="ARBA00022729"/>
    </source>
</evidence>
<dbReference type="InterPro" id="IPR001828">
    <property type="entry name" value="ANF_lig-bd_rcpt"/>
</dbReference>
<evidence type="ECO:0000259" key="18">
    <source>
        <dbReference type="SMART" id="SM00079"/>
    </source>
</evidence>
<keyword evidence="4 17" id="KW-0812">Transmembrane</keyword>
<evidence type="ECO:0000256" key="17">
    <source>
        <dbReference type="SAM" id="Phobius"/>
    </source>
</evidence>
<feature type="transmembrane region" description="Helical" evidence="17">
    <location>
        <begin position="51"/>
        <end position="70"/>
    </location>
</feature>
<evidence type="ECO:0000256" key="9">
    <source>
        <dbReference type="ARBA" id="ARBA00023136"/>
    </source>
</evidence>
<evidence type="ECO:0000256" key="3">
    <source>
        <dbReference type="ARBA" id="ARBA00022475"/>
    </source>
</evidence>
<evidence type="ECO:0000256" key="16">
    <source>
        <dbReference type="SAM" id="MobiDB-lite"/>
    </source>
</evidence>
<feature type="compositionally biased region" description="Basic and acidic residues" evidence="16">
    <location>
        <begin position="13"/>
        <end position="25"/>
    </location>
</feature>
<keyword evidence="7" id="KW-0770">Synapse</keyword>
<dbReference type="InterPro" id="IPR019594">
    <property type="entry name" value="Glu/Gly-bd"/>
</dbReference>
<keyword evidence="2" id="KW-0813">Transport</keyword>
<reference evidence="20" key="1">
    <citation type="submission" date="2012-11" db="EMBL/GenBank/DDBJ databases">
        <authorList>
            <person name="Lucero-Rivera Y.E."/>
            <person name="Tovar-Ramirez D."/>
        </authorList>
    </citation>
    <scope>NUCLEOTIDE SEQUENCE</scope>
    <source>
        <tissue evidence="20">Salivary gland</tissue>
    </source>
</reference>
<dbReference type="Gene3D" id="3.40.50.2300">
    <property type="match status" value="2"/>
</dbReference>
<evidence type="ECO:0000256" key="1">
    <source>
        <dbReference type="ARBA" id="ARBA00008685"/>
    </source>
</evidence>
<dbReference type="GO" id="GO:0007166">
    <property type="term" value="P:cell surface receptor signaling pathway"/>
    <property type="evidence" value="ECO:0007669"/>
    <property type="project" value="UniProtKB-ARBA"/>
</dbReference>
<evidence type="ECO:0000256" key="6">
    <source>
        <dbReference type="ARBA" id="ARBA00022989"/>
    </source>
</evidence>
<dbReference type="PANTHER" id="PTHR18966">
    <property type="entry name" value="IONOTROPIC GLUTAMATE RECEPTOR"/>
    <property type="match status" value="1"/>
</dbReference>
<keyword evidence="14" id="KW-0407">Ion channel</keyword>
<keyword evidence="3" id="KW-1003">Cell membrane</keyword>
<dbReference type="FunFam" id="3.40.190.10:FF:000060">
    <property type="entry name" value="Glutamate receptor ionotropic, kainate 1"/>
    <property type="match status" value="1"/>
</dbReference>
<evidence type="ECO:0000256" key="10">
    <source>
        <dbReference type="ARBA" id="ARBA00023170"/>
    </source>
</evidence>
<keyword evidence="6 17" id="KW-1133">Transmembrane helix</keyword>
<dbReference type="GO" id="GO:0045211">
    <property type="term" value="C:postsynaptic membrane"/>
    <property type="evidence" value="ECO:0007669"/>
    <property type="project" value="UniProtKB-SubCell"/>
</dbReference>
<sequence length="960" mass="107236">HYGRGSTAVAGRKLRENSVQREQAHRNKMSAVACASSLATTGRPRLKKRTAFFLVGAAVLFAEASIWGHASADVIRIGVAYDQGNSPEEQRLLTQALERVSLNISASPNVAAENISLAAVRLNSEDILRSVKKLCGLLEQGVLAVLAPLQPETSSLVRTACFRHRIAHFYAHRDEDTQWRIAPDSVSITLSPSPVELSKALQDLVEAQRWTHFTVIYERPEALVRLRGLLNLRSSSDGKLLPVSLRLLAAKEDPRPLLREIAYSGDSNVVLDLCAERLAEVLRVAQKMGLITEYHSYIVTTLQDMHTLDLTHFLNSGTNFTGFELLNRELWEQDIGAVREAYAHKGLYPIFLGQRPSRNHMRTDAALAQDAVNLLLRGVRSLAATGNLSRPPIVRCRGEHSSAAWEQSNRLVNAVRKTPFSGLTGPIWLDPLGRRRNVSLHVVKLKRRGLTAVGTWSLSSGLLITRTEKAFQEEVLSSLRNKTFRITTILNAPYMMLKSSAHKLRANDRFEGFCVDLLREISQHLGFRYRIKLVRDGAHGTRDAQGRWNGMVRELIDREADLAVGDITITSAREEAVDFTLPFMTLGVSILFRKNQEEHSLLFFLSPLSVDVWLCVAAAHVVISLLLCCVTRVQSYRWRGRRDAKTHYCCECQQRPAHCSQGCIGEKMCACAQLDVIQVKAYGNSLVIPHNDRKSSGAESVNSTDIVKNRLTLLNSLWFTISSIMQQGCEPLPRSTSTCIISATWWLFSFVLVSSYTANLASFLTRERLKSPIESVEDLAKQSEIRYGCLRSGSTQAFFQESKHETYERMWHAMRHDLVPSNAKGVTRVQRGGYAFLMESTSIEYVVQRQCQLTQIGGLLDTKGYGIALPPGSPYRSFFSSAILRLQENGTLHMLKERWWKVRPTSKRCPEEDGPSRPGSASELGMPKLGGVFVVLLSGLGVACLISFAEFFLKARSYRS</sequence>
<dbReference type="InterPro" id="IPR001320">
    <property type="entry name" value="Iontro_rcpt_C"/>
</dbReference>
<keyword evidence="9 17" id="KW-0472">Membrane</keyword>
<dbReference type="GO" id="GO:0022824">
    <property type="term" value="F:transmitter-gated monoatomic ion channel activity"/>
    <property type="evidence" value="ECO:0007669"/>
    <property type="project" value="UniProtKB-ARBA"/>
</dbReference>
<dbReference type="Pfam" id="PF00060">
    <property type="entry name" value="Lig_chan"/>
    <property type="match status" value="1"/>
</dbReference>
<keyword evidence="12" id="KW-0628">Postsynaptic cell membrane</keyword>
<dbReference type="SMART" id="SM00079">
    <property type="entry name" value="PBPe"/>
    <property type="match status" value="1"/>
</dbReference>
<comment type="subcellular location">
    <subcellularLocation>
        <location evidence="15">Postsynaptic cell membrane</location>
        <topology evidence="15">Multi-pass membrane protein</topology>
    </subcellularLocation>
</comment>
<evidence type="ECO:0000256" key="14">
    <source>
        <dbReference type="ARBA" id="ARBA00023303"/>
    </source>
</evidence>
<dbReference type="Pfam" id="PF10613">
    <property type="entry name" value="Lig_chan-Glu_bd"/>
    <property type="match status" value="1"/>
</dbReference>
<keyword evidence="13" id="KW-1071">Ligand-gated ion channel</keyword>
<feature type="domain" description="Ionotropic glutamate receptor L-glutamate and glycine-binding" evidence="19">
    <location>
        <begin position="493"/>
        <end position="557"/>
    </location>
</feature>
<feature type="region of interest" description="Disordered" evidence="16">
    <location>
        <begin position="1"/>
        <end position="26"/>
    </location>
</feature>
<name>L7MGR1_RHIPC</name>
<dbReference type="InterPro" id="IPR015683">
    <property type="entry name" value="Ionotropic_Glu_rcpt"/>
</dbReference>